<feature type="region of interest" description="Disordered" evidence="1">
    <location>
        <begin position="250"/>
        <end position="274"/>
    </location>
</feature>
<dbReference type="KEGG" id="clac:EG342_09915"/>
<dbReference type="EMBL" id="PPEH01000003">
    <property type="protein sequence ID" value="PNW14125.1"/>
    <property type="molecule type" value="Genomic_DNA"/>
</dbReference>
<dbReference type="OrthoDB" id="1275311at2"/>
<evidence type="ECO:0000313" key="3">
    <source>
        <dbReference type="EMBL" id="PNW14125.1"/>
    </source>
</evidence>
<evidence type="ECO:0000256" key="1">
    <source>
        <dbReference type="SAM" id="MobiDB-lite"/>
    </source>
</evidence>
<evidence type="ECO:0000313" key="2">
    <source>
        <dbReference type="EMBL" id="AZA82199.1"/>
    </source>
</evidence>
<keyword evidence="5" id="KW-1185">Reference proteome</keyword>
<organism evidence="3 4">
    <name type="scientific">Chryseobacterium lactis</name>
    <dbReference type="NCBI Taxonomy" id="1241981"/>
    <lineage>
        <taxon>Bacteria</taxon>
        <taxon>Pseudomonadati</taxon>
        <taxon>Bacteroidota</taxon>
        <taxon>Flavobacteriia</taxon>
        <taxon>Flavobacteriales</taxon>
        <taxon>Weeksellaceae</taxon>
        <taxon>Chryseobacterium group</taxon>
        <taxon>Chryseobacterium</taxon>
    </lineage>
</organism>
<evidence type="ECO:0000313" key="5">
    <source>
        <dbReference type="Proteomes" id="UP000279972"/>
    </source>
</evidence>
<sequence length="302" mass="34438">MNYIKEINSFYDWLELNSVSDSVITLWHAMMHINNKSGWKVEFTVAISTLQVKTSLSKSSIIRARNTLKQLGRLDFKERKGNQSCIYKVIAFHSDTQNETQFVTQADTQTVTQTDTINKLNNTKPNSILLEKESKQGFISIEESKELFPQSDLANQQSEKKEKSCAKKEKYFNQADFKKKLIGLGALEKHADDWIEARKKKRASFTESVIDAVLRECEKHNYPFPEAIRHCAENSWQGFKYQWVEKEQNGKSNSYNSNNGVNNRPENTIGKGGKRSTAAILAERARKQAAGNSYGGNFTTET</sequence>
<dbReference type="Proteomes" id="UP000236262">
    <property type="component" value="Unassembled WGS sequence"/>
</dbReference>
<gene>
    <name evidence="3" type="ORF">C1637_09785</name>
    <name evidence="2" type="ORF">EG342_09915</name>
</gene>
<dbReference type="RefSeq" id="WP_103291418.1">
    <property type="nucleotide sequence ID" value="NZ_CP033925.1"/>
</dbReference>
<feature type="compositionally biased region" description="Low complexity" evidence="1">
    <location>
        <begin position="250"/>
        <end position="263"/>
    </location>
</feature>
<proteinExistence type="predicted"/>
<name>A0A3G6RM32_CHRLC</name>
<evidence type="ECO:0000313" key="4">
    <source>
        <dbReference type="Proteomes" id="UP000236262"/>
    </source>
</evidence>
<reference evidence="2 5" key="2">
    <citation type="submission" date="2018-11" db="EMBL/GenBank/DDBJ databases">
        <title>Proposal to divide the Flavobacteriaceae and reorganize its genera based on Amino Acid Identity values calculated from whole genome sequences.</title>
        <authorList>
            <person name="Nicholson A.C."/>
            <person name="Gulvik C.A."/>
            <person name="Whitney A.M."/>
            <person name="Humrighouse B.W."/>
            <person name="Bell M."/>
            <person name="Holmes B."/>
            <person name="Steigerwalt A.G."/>
            <person name="Villarma A."/>
            <person name="Sheth M."/>
            <person name="Batra D."/>
            <person name="Pryor J."/>
            <person name="Bernardet J.-F."/>
            <person name="Hugo C."/>
            <person name="Kampfer P."/>
            <person name="Newman J."/>
            <person name="McQuiston J.R."/>
        </authorList>
    </citation>
    <scope>NUCLEOTIDE SEQUENCE [LARGE SCALE GENOMIC DNA]</scope>
    <source>
        <strain evidence="2 5">KC_1864</strain>
    </source>
</reference>
<protein>
    <recommendedName>
        <fullName evidence="6">DnaD domain protein</fullName>
    </recommendedName>
</protein>
<reference evidence="3 4" key="1">
    <citation type="submission" date="2018-01" db="EMBL/GenBank/DDBJ databases">
        <title>Draft genome sequences of Chryseobacterium lactis NCTC11390, Chryseobacterium oncorhynchi 701B-08, and Chryseobacterium viscerum 687B-08.</title>
        <authorList>
            <person name="Jeong J.-J."/>
            <person name="Lee Y.J."/>
            <person name="Park B."/>
            <person name="Choi I.-G."/>
            <person name="Kim K.D."/>
        </authorList>
    </citation>
    <scope>NUCLEOTIDE SEQUENCE [LARGE SCALE GENOMIC DNA]</scope>
    <source>
        <strain evidence="3 4">NCTC11390</strain>
    </source>
</reference>
<dbReference type="Proteomes" id="UP000279972">
    <property type="component" value="Chromosome"/>
</dbReference>
<evidence type="ECO:0008006" key="6">
    <source>
        <dbReference type="Google" id="ProtNLM"/>
    </source>
</evidence>
<dbReference type="EMBL" id="CP033924">
    <property type="protein sequence ID" value="AZA82199.1"/>
    <property type="molecule type" value="Genomic_DNA"/>
</dbReference>
<dbReference type="AlphaFoldDB" id="A0A3G6RM32"/>
<accession>A0A3G6RM32</accession>